<evidence type="ECO:0000313" key="2">
    <source>
        <dbReference type="Proteomes" id="UP000814033"/>
    </source>
</evidence>
<accession>A0ACB8RHN9</accession>
<reference evidence="1" key="1">
    <citation type="submission" date="2021-02" db="EMBL/GenBank/DDBJ databases">
        <authorList>
            <consortium name="DOE Joint Genome Institute"/>
            <person name="Ahrendt S."/>
            <person name="Looney B.P."/>
            <person name="Miyauchi S."/>
            <person name="Morin E."/>
            <person name="Drula E."/>
            <person name="Courty P.E."/>
            <person name="Chicoki N."/>
            <person name="Fauchery L."/>
            <person name="Kohler A."/>
            <person name="Kuo A."/>
            <person name="Labutti K."/>
            <person name="Pangilinan J."/>
            <person name="Lipzen A."/>
            <person name="Riley R."/>
            <person name="Andreopoulos W."/>
            <person name="He G."/>
            <person name="Johnson J."/>
            <person name="Barry K.W."/>
            <person name="Grigoriev I.V."/>
            <person name="Nagy L."/>
            <person name="Hibbett D."/>
            <person name="Henrissat B."/>
            <person name="Matheny P.B."/>
            <person name="Labbe J."/>
            <person name="Martin F."/>
        </authorList>
    </citation>
    <scope>NUCLEOTIDE SEQUENCE</scope>
    <source>
        <strain evidence="1">FP105234-sp</strain>
    </source>
</reference>
<keyword evidence="2" id="KW-1185">Reference proteome</keyword>
<protein>
    <submittedName>
        <fullName evidence="1">Uncharacterized protein</fullName>
    </submittedName>
</protein>
<name>A0ACB8RHN9_9AGAM</name>
<reference evidence="1" key="2">
    <citation type="journal article" date="2022" name="New Phytol.">
        <title>Evolutionary transition to the ectomycorrhizal habit in the genomes of a hyperdiverse lineage of mushroom-forming fungi.</title>
        <authorList>
            <person name="Looney B."/>
            <person name="Miyauchi S."/>
            <person name="Morin E."/>
            <person name="Drula E."/>
            <person name="Courty P.E."/>
            <person name="Kohler A."/>
            <person name="Kuo A."/>
            <person name="LaButti K."/>
            <person name="Pangilinan J."/>
            <person name="Lipzen A."/>
            <person name="Riley R."/>
            <person name="Andreopoulos W."/>
            <person name="He G."/>
            <person name="Johnson J."/>
            <person name="Nolan M."/>
            <person name="Tritt A."/>
            <person name="Barry K.W."/>
            <person name="Grigoriev I.V."/>
            <person name="Nagy L.G."/>
            <person name="Hibbett D."/>
            <person name="Henrissat B."/>
            <person name="Matheny P.B."/>
            <person name="Labbe J."/>
            <person name="Martin F.M."/>
        </authorList>
    </citation>
    <scope>NUCLEOTIDE SEQUENCE</scope>
    <source>
        <strain evidence="1">FP105234-sp</strain>
    </source>
</reference>
<proteinExistence type="predicted"/>
<evidence type="ECO:0000313" key="1">
    <source>
        <dbReference type="EMBL" id="KAI0043638.1"/>
    </source>
</evidence>
<organism evidence="1 2">
    <name type="scientific">Auriscalpium vulgare</name>
    <dbReference type="NCBI Taxonomy" id="40419"/>
    <lineage>
        <taxon>Eukaryota</taxon>
        <taxon>Fungi</taxon>
        <taxon>Dikarya</taxon>
        <taxon>Basidiomycota</taxon>
        <taxon>Agaricomycotina</taxon>
        <taxon>Agaricomycetes</taxon>
        <taxon>Russulales</taxon>
        <taxon>Auriscalpiaceae</taxon>
        <taxon>Auriscalpium</taxon>
    </lineage>
</organism>
<dbReference type="Proteomes" id="UP000814033">
    <property type="component" value="Unassembled WGS sequence"/>
</dbReference>
<gene>
    <name evidence="1" type="ORF">FA95DRAFT_1609231</name>
</gene>
<comment type="caution">
    <text evidence="1">The sequence shown here is derived from an EMBL/GenBank/DDBJ whole genome shotgun (WGS) entry which is preliminary data.</text>
</comment>
<dbReference type="EMBL" id="MU276010">
    <property type="protein sequence ID" value="KAI0043638.1"/>
    <property type="molecule type" value="Genomic_DNA"/>
</dbReference>
<sequence>MLEGEPLFIGSAEAMVIRSKVQARASYLFIEFGYKHNSSCRWWSKPGQRKLPLLPLHSIGQAFCLPSKSIHVPTKPDTYPPQWTTLRPAIEIELDSDAHDPIPVESIPTLSISSMAAKPKTHSKRSKRRQKAEAHASRLPDLQTIHQPHPHVVKIVRRPTSKGYVRRFTQKAYDHRDRCPAPSNSAPHHAELRMGSTW</sequence>